<evidence type="ECO:0000313" key="2">
    <source>
        <dbReference type="EMBL" id="CAG9608726.1"/>
    </source>
</evidence>
<dbReference type="EMBL" id="CAKJTG010000012">
    <property type="protein sequence ID" value="CAG9608726.1"/>
    <property type="molecule type" value="Genomic_DNA"/>
</dbReference>
<evidence type="ECO:0000256" key="1">
    <source>
        <dbReference type="SAM" id="Phobius"/>
    </source>
</evidence>
<sequence length="49" mass="5959">MNFLKVIKIRRKYIQNKEILSRACLRIFLGGLGIFFYAIWNTFFKLKVF</sequence>
<keyword evidence="1" id="KW-0472">Membrane</keyword>
<gene>
    <name evidence="2" type="ORF">NEOCIP111885_02443</name>
</gene>
<keyword evidence="1" id="KW-1133">Transmembrane helix</keyword>
<proteinExistence type="predicted"/>
<dbReference type="AlphaFoldDB" id="A0A9C7GAD3"/>
<keyword evidence="3" id="KW-1185">Reference proteome</keyword>
<comment type="caution">
    <text evidence="2">The sequence shown here is derived from an EMBL/GenBank/DDBJ whole genome shotgun (WGS) entry which is preliminary data.</text>
</comment>
<protein>
    <submittedName>
        <fullName evidence="2">Uncharacterized protein</fullName>
    </submittedName>
</protein>
<reference evidence="2" key="1">
    <citation type="submission" date="2021-10" db="EMBL/GenBank/DDBJ databases">
        <authorList>
            <person name="Criscuolo A."/>
        </authorList>
    </citation>
    <scope>NUCLEOTIDE SEQUENCE</scope>
    <source>
        <strain evidence="2">CIP111885</strain>
    </source>
</reference>
<keyword evidence="1" id="KW-0812">Transmembrane</keyword>
<organism evidence="2 3">
    <name type="scientific">Pseudoneobacillus rhizosphaerae</name>
    <dbReference type="NCBI Taxonomy" id="2880968"/>
    <lineage>
        <taxon>Bacteria</taxon>
        <taxon>Bacillati</taxon>
        <taxon>Bacillota</taxon>
        <taxon>Bacilli</taxon>
        <taxon>Bacillales</taxon>
        <taxon>Bacillaceae</taxon>
        <taxon>Pseudoneobacillus</taxon>
    </lineage>
</organism>
<feature type="transmembrane region" description="Helical" evidence="1">
    <location>
        <begin position="20"/>
        <end position="40"/>
    </location>
</feature>
<accession>A0A9C7GAD3</accession>
<dbReference type="Proteomes" id="UP000789845">
    <property type="component" value="Unassembled WGS sequence"/>
</dbReference>
<name>A0A9C7GAD3_9BACI</name>
<evidence type="ECO:0000313" key="3">
    <source>
        <dbReference type="Proteomes" id="UP000789845"/>
    </source>
</evidence>